<dbReference type="AlphaFoldDB" id="A0A7W8DV71"/>
<evidence type="ECO:0000313" key="3">
    <source>
        <dbReference type="Proteomes" id="UP000535406"/>
    </source>
</evidence>
<proteinExistence type="predicted"/>
<feature type="signal peptide" evidence="1">
    <location>
        <begin position="1"/>
        <end position="17"/>
    </location>
</feature>
<accession>A0A7W8DV71</accession>
<keyword evidence="3" id="KW-1185">Reference proteome</keyword>
<dbReference type="RefSeq" id="WP_184144652.1">
    <property type="nucleotide sequence ID" value="NZ_JACHIK010000008.1"/>
</dbReference>
<gene>
    <name evidence="2" type="ORF">HNQ66_002684</name>
</gene>
<organism evidence="2 3">
    <name type="scientific">Shinella fusca</name>
    <dbReference type="NCBI Taxonomy" id="544480"/>
    <lineage>
        <taxon>Bacteria</taxon>
        <taxon>Pseudomonadati</taxon>
        <taxon>Pseudomonadota</taxon>
        <taxon>Alphaproteobacteria</taxon>
        <taxon>Hyphomicrobiales</taxon>
        <taxon>Rhizobiaceae</taxon>
        <taxon>Shinella</taxon>
    </lineage>
</organism>
<evidence type="ECO:0000313" key="2">
    <source>
        <dbReference type="EMBL" id="MBB5043280.1"/>
    </source>
</evidence>
<dbReference type="EMBL" id="JACHIK010000008">
    <property type="protein sequence ID" value="MBB5043280.1"/>
    <property type="molecule type" value="Genomic_DNA"/>
</dbReference>
<reference evidence="2 3" key="1">
    <citation type="submission" date="2020-08" db="EMBL/GenBank/DDBJ databases">
        <title>Genomic Encyclopedia of Type Strains, Phase IV (KMG-IV): sequencing the most valuable type-strain genomes for metagenomic binning, comparative biology and taxonomic classification.</title>
        <authorList>
            <person name="Goeker M."/>
        </authorList>
    </citation>
    <scope>NUCLEOTIDE SEQUENCE [LARGE SCALE GENOMIC DNA]</scope>
    <source>
        <strain evidence="2 3">DSM 21319</strain>
    </source>
</reference>
<dbReference type="Proteomes" id="UP000535406">
    <property type="component" value="Unassembled WGS sequence"/>
</dbReference>
<feature type="chain" id="PRO_5030797014" evidence="1">
    <location>
        <begin position="18"/>
        <end position="192"/>
    </location>
</feature>
<evidence type="ECO:0000256" key="1">
    <source>
        <dbReference type="SAM" id="SignalP"/>
    </source>
</evidence>
<name>A0A7W8DV71_9HYPH</name>
<protein>
    <submittedName>
        <fullName evidence="2">Uncharacterized protein</fullName>
    </submittedName>
</protein>
<keyword evidence="1" id="KW-0732">Signal</keyword>
<comment type="caution">
    <text evidence="2">The sequence shown here is derived from an EMBL/GenBank/DDBJ whole genome shotgun (WGS) entry which is preliminary data.</text>
</comment>
<sequence length="192" mass="20575">MFWAAAIALACRMPAAAQETPTDAEMRQTHAVLLGLAQDGALPERDNSGDIYYSVVENPDAPRLATRLEVSGAPCRARTISALQFPDKWATLTLGLVDLARITSVTAYASVEDMIAETNPVPLDSEAAVQVVLAGEGLYCSSRMSLSGEAATGETCSDRLDLPMMDAEQKARARRALAIVADFCKAPGFRRR</sequence>